<feature type="domain" description="Enoyl reductase (ER)" evidence="1">
    <location>
        <begin position="88"/>
        <end position="407"/>
    </location>
</feature>
<dbReference type="CDD" id="cd08267">
    <property type="entry name" value="MDR1"/>
    <property type="match status" value="1"/>
</dbReference>
<dbReference type="InterPro" id="IPR011032">
    <property type="entry name" value="GroES-like_sf"/>
</dbReference>
<dbReference type="GO" id="GO:0016491">
    <property type="term" value="F:oxidoreductase activity"/>
    <property type="evidence" value="ECO:0007669"/>
    <property type="project" value="InterPro"/>
</dbReference>
<dbReference type="OMA" id="SGGCGIF"/>
<dbReference type="Pfam" id="PF13602">
    <property type="entry name" value="ADH_zinc_N_2"/>
    <property type="match status" value="1"/>
</dbReference>
<dbReference type="EMBL" id="KV878985">
    <property type="protein sequence ID" value="OJJ96456.1"/>
    <property type="molecule type" value="Genomic_DNA"/>
</dbReference>
<evidence type="ECO:0000313" key="3">
    <source>
        <dbReference type="Proteomes" id="UP000184546"/>
    </source>
</evidence>
<dbReference type="GO" id="GO:0005739">
    <property type="term" value="C:mitochondrion"/>
    <property type="evidence" value="ECO:0007669"/>
    <property type="project" value="TreeGrafter"/>
</dbReference>
<dbReference type="PANTHER" id="PTHR11695">
    <property type="entry name" value="ALCOHOL DEHYDROGENASE RELATED"/>
    <property type="match status" value="1"/>
</dbReference>
<accession>A0A1L9WJX6</accession>
<dbReference type="PANTHER" id="PTHR11695:SF294">
    <property type="entry name" value="RETICULON-4-INTERACTING PROTEIN 1, MITOCHONDRIAL"/>
    <property type="match status" value="1"/>
</dbReference>
<dbReference type="InterPro" id="IPR020843">
    <property type="entry name" value="ER"/>
</dbReference>
<dbReference type="InterPro" id="IPR050700">
    <property type="entry name" value="YIM1/Zinc_Alcohol_DH_Fams"/>
</dbReference>
<dbReference type="SUPFAM" id="SSF50129">
    <property type="entry name" value="GroES-like"/>
    <property type="match status" value="1"/>
</dbReference>
<dbReference type="Proteomes" id="UP000184546">
    <property type="component" value="Unassembled WGS sequence"/>
</dbReference>
<organism evidence="2 3">
    <name type="scientific">Aspergillus aculeatus (strain ATCC 16872 / CBS 172.66 / WB 5094)</name>
    <dbReference type="NCBI Taxonomy" id="690307"/>
    <lineage>
        <taxon>Eukaryota</taxon>
        <taxon>Fungi</taxon>
        <taxon>Dikarya</taxon>
        <taxon>Ascomycota</taxon>
        <taxon>Pezizomycotina</taxon>
        <taxon>Eurotiomycetes</taxon>
        <taxon>Eurotiomycetidae</taxon>
        <taxon>Eurotiales</taxon>
        <taxon>Aspergillaceae</taxon>
        <taxon>Aspergillus</taxon>
        <taxon>Aspergillus subgen. Circumdati</taxon>
    </lineage>
</organism>
<dbReference type="VEuPathDB" id="FungiDB:ASPACDRAFT_125051"/>
<dbReference type="SUPFAM" id="SSF51735">
    <property type="entry name" value="NAD(P)-binding Rossmann-fold domains"/>
    <property type="match status" value="1"/>
</dbReference>
<sequence>MTSPLAESPLSMLSYRDSDQKTHHQKQFPSNHSLCHFHLNLPPEFTPSAHTHFTSLYTNHPPKMTTTTATTPYPTTMRAWLYSHTNPTLEANLTLEPCARAPPRPLKPSQVLIRVLTAALNPADYKVPAMPIITTALIRKPASPGLDFAGEVVATADNNNNNKSSFTPGQIVYGTLDLPTQFGSLAEYLIAREENLHPIPAGVEVDHAATVGVAGMTAWQSIAPFITPDTGANVFINAGSGGCGIYAIQIAKALGCTVTTTCSTKNVPFCRELGADEVLDYTAEDVVAVLKAKGPVFDHIVDHIGLPAEMYNECHAFLKPGKVFAQVGATRFPTFATRLLRPSFLGGGKRRYLPIFWKPRKEDLVKVGELIRDGKVKVVLDSVYEFEDAPKAFEKLRSERARGKVVVHVSSRD</sequence>
<dbReference type="GeneID" id="30970597"/>
<evidence type="ECO:0000313" key="2">
    <source>
        <dbReference type="EMBL" id="OJJ96456.1"/>
    </source>
</evidence>
<dbReference type="InterPro" id="IPR036291">
    <property type="entry name" value="NAD(P)-bd_dom_sf"/>
</dbReference>
<reference evidence="3" key="1">
    <citation type="journal article" date="2017" name="Genome Biol.">
        <title>Comparative genomics reveals high biological diversity and specific adaptations in the industrially and medically important fungal genus Aspergillus.</title>
        <authorList>
            <person name="de Vries R.P."/>
            <person name="Riley R."/>
            <person name="Wiebenga A."/>
            <person name="Aguilar-Osorio G."/>
            <person name="Amillis S."/>
            <person name="Uchima C.A."/>
            <person name="Anderluh G."/>
            <person name="Asadollahi M."/>
            <person name="Askin M."/>
            <person name="Barry K."/>
            <person name="Battaglia E."/>
            <person name="Bayram O."/>
            <person name="Benocci T."/>
            <person name="Braus-Stromeyer S.A."/>
            <person name="Caldana C."/>
            <person name="Canovas D."/>
            <person name="Cerqueira G.C."/>
            <person name="Chen F."/>
            <person name="Chen W."/>
            <person name="Choi C."/>
            <person name="Clum A."/>
            <person name="Dos Santos R.A."/>
            <person name="Damasio A.R."/>
            <person name="Diallinas G."/>
            <person name="Emri T."/>
            <person name="Fekete E."/>
            <person name="Flipphi M."/>
            <person name="Freyberg S."/>
            <person name="Gallo A."/>
            <person name="Gournas C."/>
            <person name="Habgood R."/>
            <person name="Hainaut M."/>
            <person name="Harispe M.L."/>
            <person name="Henrissat B."/>
            <person name="Hilden K.S."/>
            <person name="Hope R."/>
            <person name="Hossain A."/>
            <person name="Karabika E."/>
            <person name="Karaffa L."/>
            <person name="Karanyi Z."/>
            <person name="Krasevec N."/>
            <person name="Kuo A."/>
            <person name="Kusch H."/>
            <person name="LaButti K."/>
            <person name="Lagendijk E.L."/>
            <person name="Lapidus A."/>
            <person name="Levasseur A."/>
            <person name="Lindquist E."/>
            <person name="Lipzen A."/>
            <person name="Logrieco A.F."/>
            <person name="MacCabe A."/>
            <person name="Maekelae M.R."/>
            <person name="Malavazi I."/>
            <person name="Melin P."/>
            <person name="Meyer V."/>
            <person name="Mielnichuk N."/>
            <person name="Miskei M."/>
            <person name="Molnar A.P."/>
            <person name="Mule G."/>
            <person name="Ngan C.Y."/>
            <person name="Orejas M."/>
            <person name="Orosz E."/>
            <person name="Ouedraogo J.P."/>
            <person name="Overkamp K.M."/>
            <person name="Park H.-S."/>
            <person name="Perrone G."/>
            <person name="Piumi F."/>
            <person name="Punt P.J."/>
            <person name="Ram A.F."/>
            <person name="Ramon A."/>
            <person name="Rauscher S."/>
            <person name="Record E."/>
            <person name="Riano-Pachon D.M."/>
            <person name="Robert V."/>
            <person name="Roehrig J."/>
            <person name="Ruller R."/>
            <person name="Salamov A."/>
            <person name="Salih N.S."/>
            <person name="Samson R.A."/>
            <person name="Sandor E."/>
            <person name="Sanguinetti M."/>
            <person name="Schuetze T."/>
            <person name="Sepcic K."/>
            <person name="Shelest E."/>
            <person name="Sherlock G."/>
            <person name="Sophianopoulou V."/>
            <person name="Squina F.M."/>
            <person name="Sun H."/>
            <person name="Susca A."/>
            <person name="Todd R.B."/>
            <person name="Tsang A."/>
            <person name="Unkles S.E."/>
            <person name="van de Wiele N."/>
            <person name="van Rossen-Uffink D."/>
            <person name="Oliveira J.V."/>
            <person name="Vesth T.C."/>
            <person name="Visser J."/>
            <person name="Yu J.-H."/>
            <person name="Zhou M."/>
            <person name="Andersen M.R."/>
            <person name="Archer D.B."/>
            <person name="Baker S.E."/>
            <person name="Benoit I."/>
            <person name="Brakhage A.A."/>
            <person name="Braus G.H."/>
            <person name="Fischer R."/>
            <person name="Frisvad J.C."/>
            <person name="Goldman G.H."/>
            <person name="Houbraken J."/>
            <person name="Oakley B."/>
            <person name="Pocsi I."/>
            <person name="Scazzocchio C."/>
            <person name="Seiboth B."/>
            <person name="vanKuyk P.A."/>
            <person name="Wortman J."/>
            <person name="Dyer P.S."/>
            <person name="Grigoriev I.V."/>
        </authorList>
    </citation>
    <scope>NUCLEOTIDE SEQUENCE [LARGE SCALE GENOMIC DNA]</scope>
    <source>
        <strain evidence="3">ATCC 16872 / CBS 172.66 / WB 5094</strain>
    </source>
</reference>
<dbReference type="Gene3D" id="3.40.50.720">
    <property type="entry name" value="NAD(P)-binding Rossmann-like Domain"/>
    <property type="match status" value="1"/>
</dbReference>
<protein>
    <recommendedName>
        <fullName evidence="1">Enoyl reductase (ER) domain-containing protein</fullName>
    </recommendedName>
</protein>
<dbReference type="InterPro" id="IPR013154">
    <property type="entry name" value="ADH-like_N"/>
</dbReference>
<keyword evidence="3" id="KW-1185">Reference proteome</keyword>
<dbReference type="RefSeq" id="XP_020052796.1">
    <property type="nucleotide sequence ID" value="XM_020196783.1"/>
</dbReference>
<dbReference type="OrthoDB" id="201656at2759"/>
<evidence type="ECO:0000259" key="1">
    <source>
        <dbReference type="SMART" id="SM00829"/>
    </source>
</evidence>
<dbReference type="Gene3D" id="3.90.180.10">
    <property type="entry name" value="Medium-chain alcohol dehydrogenases, catalytic domain"/>
    <property type="match status" value="1"/>
</dbReference>
<dbReference type="SMART" id="SM00829">
    <property type="entry name" value="PKS_ER"/>
    <property type="match status" value="1"/>
</dbReference>
<dbReference type="AlphaFoldDB" id="A0A1L9WJX6"/>
<gene>
    <name evidence="2" type="ORF">ASPACDRAFT_125051</name>
</gene>
<name>A0A1L9WJX6_ASPA1</name>
<dbReference type="Pfam" id="PF08240">
    <property type="entry name" value="ADH_N"/>
    <property type="match status" value="1"/>
</dbReference>
<dbReference type="STRING" id="690307.A0A1L9WJX6"/>
<proteinExistence type="predicted"/>